<dbReference type="RefSeq" id="XP_039118568.1">
    <property type="nucleotide sequence ID" value="XM_039262634.1"/>
</dbReference>
<dbReference type="PANTHER" id="PTHR33401:SF3">
    <property type="entry name" value="LOW AFFINITY POTASSIUM TRANSPORT SYSTEM PROTEIN"/>
    <property type="match status" value="1"/>
</dbReference>
<feature type="region of interest" description="Disordered" evidence="1">
    <location>
        <begin position="83"/>
        <end position="117"/>
    </location>
</feature>
<dbReference type="AlphaFoldDB" id="A0AB40AUA4"/>
<evidence type="ECO:0000313" key="2">
    <source>
        <dbReference type="Proteomes" id="UP001515500"/>
    </source>
</evidence>
<keyword evidence="2" id="KW-1185">Reference proteome</keyword>
<proteinExistence type="predicted"/>
<dbReference type="GeneID" id="120254531"/>
<organism evidence="2 3">
    <name type="scientific">Dioscorea cayennensis subsp. rotundata</name>
    <name type="common">White Guinea yam</name>
    <name type="synonym">Dioscorea rotundata</name>
    <dbReference type="NCBI Taxonomy" id="55577"/>
    <lineage>
        <taxon>Eukaryota</taxon>
        <taxon>Viridiplantae</taxon>
        <taxon>Streptophyta</taxon>
        <taxon>Embryophyta</taxon>
        <taxon>Tracheophyta</taxon>
        <taxon>Spermatophyta</taxon>
        <taxon>Magnoliopsida</taxon>
        <taxon>Liliopsida</taxon>
        <taxon>Dioscoreales</taxon>
        <taxon>Dioscoreaceae</taxon>
        <taxon>Dioscorea</taxon>
    </lineage>
</organism>
<protein>
    <submittedName>
        <fullName evidence="3 4">Uncharacterized protein LOC120254531</fullName>
    </submittedName>
</protein>
<dbReference type="PANTHER" id="PTHR33401">
    <property type="entry name" value="LIGHT-HARVESTING COMPLEX-LIKE PROTEIN OHP2, CHLOROPLASTIC"/>
    <property type="match status" value="1"/>
</dbReference>
<gene>
    <name evidence="3 4" type="primary">LOC120254531</name>
</gene>
<evidence type="ECO:0000313" key="4">
    <source>
        <dbReference type="RefSeq" id="XP_039118568.1"/>
    </source>
</evidence>
<evidence type="ECO:0000313" key="3">
    <source>
        <dbReference type="RefSeq" id="XP_039118567.1"/>
    </source>
</evidence>
<accession>A0AB40AUA4</accession>
<dbReference type="RefSeq" id="XP_039118567.1">
    <property type="nucleotide sequence ID" value="XM_039262633.1"/>
</dbReference>
<sequence length="204" mass="22417">MLLAVEGGGFFSSSATGYSKGLSLLFLGQKHEERSMRVSPWNHYRLVDREVESDNQLASRKKQASNGCSSFICFGRASSQNNGQLPSEATGPVQQSEALTDSSSASNNVEIDVDSSEVAEEDKQKVCRKSSLKKASADCSVMVDGTIDNAQSDEPCCAERRKVHWTDGCGRELAQIREFEVSDEIASDDEFEHQGYRKCQCVIQ</sequence>
<name>A0AB40AUA4_DIOCR</name>
<dbReference type="Proteomes" id="UP001515500">
    <property type="component" value="Unplaced"/>
</dbReference>
<reference evidence="3 4" key="1">
    <citation type="submission" date="2025-04" db="UniProtKB">
        <authorList>
            <consortium name="RefSeq"/>
        </authorList>
    </citation>
    <scope>IDENTIFICATION</scope>
</reference>
<feature type="compositionally biased region" description="Polar residues" evidence="1">
    <location>
        <begin position="83"/>
        <end position="109"/>
    </location>
</feature>
<evidence type="ECO:0000256" key="1">
    <source>
        <dbReference type="SAM" id="MobiDB-lite"/>
    </source>
</evidence>